<dbReference type="InterPro" id="IPR021858">
    <property type="entry name" value="Fun_TF"/>
</dbReference>
<dbReference type="GO" id="GO:0008270">
    <property type="term" value="F:zinc ion binding"/>
    <property type="evidence" value="ECO:0007669"/>
    <property type="project" value="InterPro"/>
</dbReference>
<feature type="domain" description="Zn(2)-C6 fungal-type" evidence="11">
    <location>
        <begin position="598"/>
        <end position="628"/>
    </location>
</feature>
<dbReference type="InterPro" id="IPR024671">
    <property type="entry name" value="Atg22-like"/>
</dbReference>
<feature type="transmembrane region" description="Helical" evidence="9">
    <location>
        <begin position="407"/>
        <end position="427"/>
    </location>
</feature>
<feature type="transmembrane region" description="Helical" evidence="9">
    <location>
        <begin position="248"/>
        <end position="269"/>
    </location>
</feature>
<dbReference type="PROSITE" id="PS00463">
    <property type="entry name" value="ZN2_CY6_FUNGAL_1"/>
    <property type="match status" value="1"/>
</dbReference>
<evidence type="ECO:0000256" key="6">
    <source>
        <dbReference type="ARBA" id="ARBA00023006"/>
    </source>
</evidence>
<dbReference type="PANTHER" id="PTHR23519">
    <property type="entry name" value="AUTOPHAGY-RELATED PROTEIN 22"/>
    <property type="match status" value="1"/>
</dbReference>
<evidence type="ECO:0000256" key="5">
    <source>
        <dbReference type="ARBA" id="ARBA00022989"/>
    </source>
</evidence>
<dbReference type="SUPFAM" id="SSF103473">
    <property type="entry name" value="MFS general substrate transporter"/>
    <property type="match status" value="1"/>
</dbReference>
<dbReference type="InterPro" id="IPR036259">
    <property type="entry name" value="MFS_trans_sf"/>
</dbReference>
<dbReference type="Gene3D" id="1.20.1250.20">
    <property type="entry name" value="MFS general substrate transporter like domains"/>
    <property type="match status" value="1"/>
</dbReference>
<evidence type="ECO:0000256" key="9">
    <source>
        <dbReference type="RuleBase" id="RU363073"/>
    </source>
</evidence>
<dbReference type="EMBL" id="CAJVRM010000020">
    <property type="protein sequence ID" value="CAG8971461.1"/>
    <property type="molecule type" value="Genomic_DNA"/>
</dbReference>
<feature type="transmembrane region" description="Helical" evidence="9">
    <location>
        <begin position="341"/>
        <end position="363"/>
    </location>
</feature>
<proteinExistence type="inferred from homology"/>
<gene>
    <name evidence="12" type="ORF">HYALB_00002045</name>
</gene>
<keyword evidence="5 9" id="KW-1133">Transmembrane helix</keyword>
<dbReference type="GO" id="GO:0006865">
    <property type="term" value="P:amino acid transport"/>
    <property type="evidence" value="ECO:0007669"/>
    <property type="project" value="UniProtKB-KW"/>
</dbReference>
<evidence type="ECO:0000256" key="2">
    <source>
        <dbReference type="ARBA" id="ARBA00006978"/>
    </source>
</evidence>
<comment type="subcellular location">
    <subcellularLocation>
        <location evidence="1 9">Vacuole membrane</location>
        <topology evidence="1 9">Multi-pass membrane protein</topology>
    </subcellularLocation>
</comment>
<dbReference type="InterPro" id="IPR036864">
    <property type="entry name" value="Zn2-C6_fun-type_DNA-bd_sf"/>
</dbReference>
<keyword evidence="6 9" id="KW-0072">Autophagy</keyword>
<dbReference type="InterPro" id="IPR050495">
    <property type="entry name" value="ATG22/LtaA_families"/>
</dbReference>
<dbReference type="CDD" id="cd12148">
    <property type="entry name" value="fungal_TF_MHR"/>
    <property type="match status" value="1"/>
</dbReference>
<feature type="transmembrane region" description="Helical" evidence="9">
    <location>
        <begin position="124"/>
        <end position="143"/>
    </location>
</feature>
<dbReference type="CDD" id="cd00067">
    <property type="entry name" value="GAL4"/>
    <property type="match status" value="1"/>
</dbReference>
<evidence type="ECO:0000313" key="12">
    <source>
        <dbReference type="EMBL" id="CAG8971461.1"/>
    </source>
</evidence>
<protein>
    <recommendedName>
        <fullName evidence="9">Autophagy-related protein</fullName>
    </recommendedName>
</protein>
<accession>A0A9N9Q2V5</accession>
<reference evidence="12" key="1">
    <citation type="submission" date="2021-07" db="EMBL/GenBank/DDBJ databases">
        <authorList>
            <person name="Durling M."/>
        </authorList>
    </citation>
    <scope>NUCLEOTIDE SEQUENCE</scope>
</reference>
<keyword evidence="9" id="KW-0926">Vacuole</keyword>
<comment type="function">
    <text evidence="9">Vacuolar effluxer which mediate the efflux of amino acids resulting from autophagic degradation. The release of autophagic amino acids allows the maintenance of protein synthesis and viability during nitrogen starvation.</text>
</comment>
<feature type="transmembrane region" description="Helical" evidence="9">
    <location>
        <begin position="375"/>
        <end position="395"/>
    </location>
</feature>
<keyword evidence="8" id="KW-0539">Nucleus</keyword>
<comment type="similarity">
    <text evidence="2 9">Belongs to the ATG22 family.</text>
</comment>
<evidence type="ECO:0000256" key="8">
    <source>
        <dbReference type="ARBA" id="ARBA00023242"/>
    </source>
</evidence>
<feature type="compositionally biased region" description="Polar residues" evidence="10">
    <location>
        <begin position="27"/>
        <end position="39"/>
    </location>
</feature>
<feature type="transmembrane region" description="Helical" evidence="9">
    <location>
        <begin position="439"/>
        <end position="459"/>
    </location>
</feature>
<dbReference type="Pfam" id="PF11700">
    <property type="entry name" value="ATG22"/>
    <property type="match status" value="1"/>
</dbReference>
<dbReference type="InterPro" id="IPR001138">
    <property type="entry name" value="Zn2Cys6_DnaBD"/>
</dbReference>
<evidence type="ECO:0000256" key="10">
    <source>
        <dbReference type="SAM" id="MobiDB-lite"/>
    </source>
</evidence>
<feature type="transmembrane region" description="Helical" evidence="9">
    <location>
        <begin position="471"/>
        <end position="491"/>
    </location>
</feature>
<keyword evidence="4 9" id="KW-0812">Transmembrane</keyword>
<dbReference type="GO" id="GO:0000981">
    <property type="term" value="F:DNA-binding transcription factor activity, RNA polymerase II-specific"/>
    <property type="evidence" value="ECO:0007669"/>
    <property type="project" value="InterPro"/>
</dbReference>
<evidence type="ECO:0000256" key="3">
    <source>
        <dbReference type="ARBA" id="ARBA00022448"/>
    </source>
</evidence>
<organism evidence="12 13">
    <name type="scientific">Hymenoscyphus albidus</name>
    <dbReference type="NCBI Taxonomy" id="595503"/>
    <lineage>
        <taxon>Eukaryota</taxon>
        <taxon>Fungi</taxon>
        <taxon>Dikarya</taxon>
        <taxon>Ascomycota</taxon>
        <taxon>Pezizomycotina</taxon>
        <taxon>Leotiomycetes</taxon>
        <taxon>Helotiales</taxon>
        <taxon>Helotiaceae</taxon>
        <taxon>Hymenoscyphus</taxon>
    </lineage>
</organism>
<comment type="caution">
    <text evidence="12">The sequence shown here is derived from an EMBL/GenBank/DDBJ whole genome shotgun (WGS) entry which is preliminary data.</text>
</comment>
<evidence type="ECO:0000256" key="1">
    <source>
        <dbReference type="ARBA" id="ARBA00004128"/>
    </source>
</evidence>
<dbReference type="Pfam" id="PF00172">
    <property type="entry name" value="Zn_clus"/>
    <property type="match status" value="1"/>
</dbReference>
<keyword evidence="13" id="KW-1185">Reference proteome</keyword>
<dbReference type="AlphaFoldDB" id="A0A9N9Q2V5"/>
<dbReference type="GO" id="GO:0005774">
    <property type="term" value="C:vacuolar membrane"/>
    <property type="evidence" value="ECO:0007669"/>
    <property type="project" value="UniProtKB-SubCell"/>
</dbReference>
<evidence type="ECO:0000256" key="7">
    <source>
        <dbReference type="ARBA" id="ARBA00023136"/>
    </source>
</evidence>
<dbReference type="Pfam" id="PF11951">
    <property type="entry name" value="Fungal_trans_2"/>
    <property type="match status" value="1"/>
</dbReference>
<name>A0A9N9Q2V5_9HELO</name>
<dbReference type="GO" id="GO:0006914">
    <property type="term" value="P:autophagy"/>
    <property type="evidence" value="ECO:0007669"/>
    <property type="project" value="UniProtKB-KW"/>
</dbReference>
<dbReference type="PANTHER" id="PTHR23519:SF5">
    <property type="entry name" value="AUTOPHAGY-RELATED PROTEIN"/>
    <property type="match status" value="1"/>
</dbReference>
<dbReference type="SMART" id="SM00066">
    <property type="entry name" value="GAL4"/>
    <property type="match status" value="1"/>
</dbReference>
<feature type="transmembrane region" description="Helical" evidence="9">
    <location>
        <begin position="155"/>
        <end position="175"/>
    </location>
</feature>
<evidence type="ECO:0000259" key="11">
    <source>
        <dbReference type="PROSITE" id="PS50048"/>
    </source>
</evidence>
<keyword evidence="9" id="KW-0029">Amino-acid transport</keyword>
<dbReference type="Gene3D" id="4.10.240.10">
    <property type="entry name" value="Zn(2)-C6 fungal-type DNA-binding domain"/>
    <property type="match status" value="1"/>
</dbReference>
<feature type="transmembrane region" description="Helical" evidence="9">
    <location>
        <begin position="318"/>
        <end position="334"/>
    </location>
</feature>
<feature type="transmembrane region" description="Helical" evidence="9">
    <location>
        <begin position="281"/>
        <end position="303"/>
    </location>
</feature>
<dbReference type="Proteomes" id="UP000701801">
    <property type="component" value="Unassembled WGS sequence"/>
</dbReference>
<feature type="transmembrane region" description="Helical" evidence="9">
    <location>
        <begin position="503"/>
        <end position="523"/>
    </location>
</feature>
<keyword evidence="3 9" id="KW-0813">Transport</keyword>
<dbReference type="OrthoDB" id="42657at2759"/>
<sequence length="947" mass="105693">MAAADDIDNRKLDFDVVESLTPPVASAGSSNNNRQQLYTNPHLAEPVGPPATKKEVWAYYTYYAGNNGIGAFQYSNLLFQNLIFQAGFNPNVLPLGSSSCDVDPTAPCHVFWGGGNKTKEYSSVVLIGTGLTFLSQALLFLGVGSLADYGNWNPWVVRIFSVLCWAFEFGFLGVTTASQWRVAMALFILSSVTFWASYVFFNAIFPKLAHDLPEVRSAREQLLNQEIDEEAYERKCSLARSKIMNISYGWNNVGFVVCCALSLAALFGLDADNSIEQNNLGYSVAVAVCTAFWVILAIPWFLWEKKRPGPPLPKNDNYLIFGFKQMLFAAKQVLTLKQTSFYLIAFFLLADGVSTTITLTSIAQTQVVQFSATQNTYFIMVQGGSAMVAVFGAYYVQAFFNFRTKTILQVSNFGCLLLALWGMVGIWTDKFGYHNLWEFWLLNAVYGITFGIQFSYGQAFMAELIPRGREYMFFSLLGIVSKGSAWIGPIVSSAIVDHTGNQWTAFPFIAALIFVPWVGIFFISESKSRVECAEYLAREAADLRKSSVPILYGGDTSAPLDYCSGHRPSSPNHNRKIKTSKMAPGLGIKTPVPRTRTGCLTCRKRKVKCDELKPSCGRCVRLQRECVWSEDLQVMQQGAQHQDTISSIITTGSRGLALQLNQPSGQGFVVEFPSADKSMIPYIHHFVTFCCRFLAYPNDGEGNPFQEELVPLATSSPALIHSMTALAAAHLSRSQPQHEITAVRHYSMALRELNASLSDPTLARSDSVLGACLLLCVYEISHSDSSLWLEHLQGARDLIQFRGGPKISDYLTRFFSLLDVSGSLTSGGGTLIQGNYWIDPNKNIDDKLLRWPYYDESHVMVNNFHELMVYMAKLSRLSSEAMGELGQTNPEYIKKNAIEIEEELRAWWNRCPPALRDQSNDWRRLPREHKLTVPETLEEESFSSTKS</sequence>
<keyword evidence="7 9" id="KW-0472">Membrane</keyword>
<feature type="region of interest" description="Disordered" evidence="10">
    <location>
        <begin position="23"/>
        <end position="46"/>
    </location>
</feature>
<evidence type="ECO:0000256" key="4">
    <source>
        <dbReference type="ARBA" id="ARBA00022692"/>
    </source>
</evidence>
<evidence type="ECO:0000313" key="13">
    <source>
        <dbReference type="Proteomes" id="UP000701801"/>
    </source>
</evidence>
<feature type="transmembrane region" description="Helical" evidence="9">
    <location>
        <begin position="182"/>
        <end position="205"/>
    </location>
</feature>
<dbReference type="PROSITE" id="PS50048">
    <property type="entry name" value="ZN2_CY6_FUNGAL_2"/>
    <property type="match status" value="1"/>
</dbReference>
<dbReference type="SUPFAM" id="SSF57701">
    <property type="entry name" value="Zn2/Cys6 DNA-binding domain"/>
    <property type="match status" value="1"/>
</dbReference>